<dbReference type="Pfam" id="PF08818">
    <property type="entry name" value="DUF1801"/>
    <property type="match status" value="1"/>
</dbReference>
<sequence length="116" mass="12438">MTTVAEYNATLPAHLQEIADELAALIETVVPGTGALWHGHPVWSLGAAPGKQPVCLVKAYTKYVTFGLWRGQEVTDPSGRLVAGAQGMASVKIAALAEVDEELFTGWLHQVRELQS</sequence>
<comment type="caution">
    <text evidence="2">The sequence shown here is derived from an EMBL/GenBank/DDBJ whole genome shotgun (WGS) entry which is preliminary data.</text>
</comment>
<reference evidence="2 3" key="1">
    <citation type="submission" date="2022-06" db="EMBL/GenBank/DDBJ databases">
        <title>Genomic Encyclopedia of Archaeal and Bacterial Type Strains, Phase II (KMG-II): from individual species to whole genera.</title>
        <authorList>
            <person name="Goeker M."/>
        </authorList>
    </citation>
    <scope>NUCLEOTIDE SEQUENCE [LARGE SCALE GENOMIC DNA]</scope>
    <source>
        <strain evidence="2 3">DSM 44255</strain>
    </source>
</reference>
<evidence type="ECO:0000259" key="1">
    <source>
        <dbReference type="Pfam" id="PF08818"/>
    </source>
</evidence>
<evidence type="ECO:0000313" key="2">
    <source>
        <dbReference type="EMBL" id="MCP2270038.1"/>
    </source>
</evidence>
<dbReference type="RefSeq" id="WP_253887031.1">
    <property type="nucleotide sequence ID" value="NZ_BAAAVB010000013.1"/>
</dbReference>
<name>A0ABT1IBM7_9PSEU</name>
<organism evidence="2 3">
    <name type="scientific">Actinokineospora diospyrosa</name>
    <dbReference type="NCBI Taxonomy" id="103728"/>
    <lineage>
        <taxon>Bacteria</taxon>
        <taxon>Bacillati</taxon>
        <taxon>Actinomycetota</taxon>
        <taxon>Actinomycetes</taxon>
        <taxon>Pseudonocardiales</taxon>
        <taxon>Pseudonocardiaceae</taxon>
        <taxon>Actinokineospora</taxon>
    </lineage>
</organism>
<dbReference type="InterPro" id="IPR014922">
    <property type="entry name" value="YdhG-like"/>
</dbReference>
<protein>
    <recommendedName>
        <fullName evidence="1">YdhG-like domain-containing protein</fullName>
    </recommendedName>
</protein>
<keyword evidence="3" id="KW-1185">Reference proteome</keyword>
<dbReference type="EMBL" id="JAMTCO010000006">
    <property type="protein sequence ID" value="MCP2270038.1"/>
    <property type="molecule type" value="Genomic_DNA"/>
</dbReference>
<accession>A0ABT1IBM7</accession>
<gene>
    <name evidence="2" type="ORF">LV75_002539</name>
</gene>
<evidence type="ECO:0000313" key="3">
    <source>
        <dbReference type="Proteomes" id="UP001205185"/>
    </source>
</evidence>
<dbReference type="SUPFAM" id="SSF159888">
    <property type="entry name" value="YdhG-like"/>
    <property type="match status" value="1"/>
</dbReference>
<feature type="domain" description="YdhG-like" evidence="1">
    <location>
        <begin position="16"/>
        <end position="110"/>
    </location>
</feature>
<dbReference type="Proteomes" id="UP001205185">
    <property type="component" value="Unassembled WGS sequence"/>
</dbReference>
<proteinExistence type="predicted"/>